<sequence length="151" mass="17383">MSVTGDNLSAQAIWDQIAQQKKRAADEARAQEAAKRAERDLIRESFVTREVQPEAMDRIATVVRRAVENGEKQALVLQFPSEWLPDSGRSLTTHNPNWHEKLDGFPRRAYDFYTKELAQRGFQLKFEIIDWPGGMPGDVGWYLTWQHPEEG</sequence>
<reference evidence="1" key="2">
    <citation type="submission" date="2020-09" db="EMBL/GenBank/DDBJ databases">
        <authorList>
            <person name="Sun Q."/>
            <person name="Zhou Y."/>
        </authorList>
    </citation>
    <scope>NUCLEOTIDE SEQUENCE</scope>
    <source>
        <strain evidence="1">CGMCC 1.3617</strain>
    </source>
</reference>
<organism evidence="1 2">
    <name type="scientific">Neoroseomonas lacus</name>
    <dbReference type="NCBI Taxonomy" id="287609"/>
    <lineage>
        <taxon>Bacteria</taxon>
        <taxon>Pseudomonadati</taxon>
        <taxon>Pseudomonadota</taxon>
        <taxon>Alphaproteobacteria</taxon>
        <taxon>Acetobacterales</taxon>
        <taxon>Acetobacteraceae</taxon>
        <taxon>Neoroseomonas</taxon>
    </lineage>
</organism>
<dbReference type="AlphaFoldDB" id="A0A917NGV0"/>
<protein>
    <submittedName>
        <fullName evidence="1">Uncharacterized protein</fullName>
    </submittedName>
</protein>
<proteinExistence type="predicted"/>
<reference evidence="1" key="1">
    <citation type="journal article" date="2014" name="Int. J. Syst. Evol. Microbiol.">
        <title>Complete genome sequence of Corynebacterium casei LMG S-19264T (=DSM 44701T), isolated from a smear-ripened cheese.</title>
        <authorList>
            <consortium name="US DOE Joint Genome Institute (JGI-PGF)"/>
            <person name="Walter F."/>
            <person name="Albersmeier A."/>
            <person name="Kalinowski J."/>
            <person name="Ruckert C."/>
        </authorList>
    </citation>
    <scope>NUCLEOTIDE SEQUENCE</scope>
    <source>
        <strain evidence="1">CGMCC 1.3617</strain>
    </source>
</reference>
<comment type="caution">
    <text evidence="1">The sequence shown here is derived from an EMBL/GenBank/DDBJ whole genome shotgun (WGS) entry which is preliminary data.</text>
</comment>
<dbReference type="EMBL" id="BMKW01000001">
    <property type="protein sequence ID" value="GGI99482.1"/>
    <property type="molecule type" value="Genomic_DNA"/>
</dbReference>
<evidence type="ECO:0000313" key="1">
    <source>
        <dbReference type="EMBL" id="GGI99482.1"/>
    </source>
</evidence>
<evidence type="ECO:0000313" key="2">
    <source>
        <dbReference type="Proteomes" id="UP000661507"/>
    </source>
</evidence>
<dbReference type="Proteomes" id="UP000661507">
    <property type="component" value="Unassembled WGS sequence"/>
</dbReference>
<accession>A0A917NGV0</accession>
<keyword evidence="2" id="KW-1185">Reference proteome</keyword>
<gene>
    <name evidence="1" type="ORF">GCM10011320_02830</name>
</gene>
<dbReference type="RefSeq" id="WP_188965122.1">
    <property type="nucleotide sequence ID" value="NZ_BMKW01000001.1"/>
</dbReference>
<name>A0A917NGV0_9PROT</name>